<sequence>MKKIVELKDIQKRFKEMEVLSSISFSVEEGEIVAILGPSGAGKTTLLNIISGFTHPDNGSVTIDGINIVNYKSNKQLAKKIGIIRQQFDLIDDLKVIHNVLAGKLHEWGFIKSLFSLFFPQGKDEALDALNKVGITEKFDEKTANLSGGEKQRVAIARILLQHPKVVLADEPVSSLDPARAEDILSILVNLARKEKISLIASIHSIEFAKKYFDRLIGIKDGNVVFDLPSNEITDEIIKDLYNYQELK</sequence>
<evidence type="ECO:0000313" key="10">
    <source>
        <dbReference type="Proteomes" id="UP000052015"/>
    </source>
</evidence>
<evidence type="ECO:0000256" key="4">
    <source>
        <dbReference type="ARBA" id="ARBA00022840"/>
    </source>
</evidence>
<reference evidence="9 10" key="1">
    <citation type="submission" date="2015-09" db="EMBL/GenBank/DDBJ databases">
        <title>Draft genome sequence of a Caloramator mitchellensis, a moderate thermophile from the Great Artesian Basin of Australia.</title>
        <authorList>
            <person name="Patel B.K."/>
        </authorList>
    </citation>
    <scope>NUCLEOTIDE SEQUENCE [LARGE SCALE GENOMIC DNA]</scope>
    <source>
        <strain evidence="9 10">VF08</strain>
    </source>
</reference>
<keyword evidence="5" id="KW-0918">Phosphonate transport</keyword>
<dbReference type="Pfam" id="PF00005">
    <property type="entry name" value="ABC_tran"/>
    <property type="match status" value="1"/>
</dbReference>
<evidence type="ECO:0000256" key="2">
    <source>
        <dbReference type="ARBA" id="ARBA00022475"/>
    </source>
</evidence>
<dbReference type="AlphaFoldDB" id="A0A0R3JRR7"/>
<dbReference type="PROSITE" id="PS50893">
    <property type="entry name" value="ABC_TRANSPORTER_2"/>
    <property type="match status" value="1"/>
</dbReference>
<dbReference type="InterPro" id="IPR027417">
    <property type="entry name" value="P-loop_NTPase"/>
</dbReference>
<dbReference type="PATRIC" id="fig|908809.3.peg.2036"/>
<protein>
    <submittedName>
        <fullName evidence="9">Glutamine transport ATP-binding protein GlnQ</fullName>
    </submittedName>
</protein>
<dbReference type="InterPro" id="IPR003439">
    <property type="entry name" value="ABC_transporter-like_ATP-bd"/>
</dbReference>
<dbReference type="InterPro" id="IPR017871">
    <property type="entry name" value="ABC_transporter-like_CS"/>
</dbReference>
<dbReference type="InterPro" id="IPR012693">
    <property type="entry name" value="ABC_transpr_PhnC"/>
</dbReference>
<evidence type="ECO:0000256" key="3">
    <source>
        <dbReference type="ARBA" id="ARBA00022741"/>
    </source>
</evidence>
<dbReference type="SUPFAM" id="SSF52540">
    <property type="entry name" value="P-loop containing nucleoside triphosphate hydrolases"/>
    <property type="match status" value="1"/>
</dbReference>
<dbReference type="GO" id="GO:0016020">
    <property type="term" value="C:membrane"/>
    <property type="evidence" value="ECO:0007669"/>
    <property type="project" value="InterPro"/>
</dbReference>
<evidence type="ECO:0000256" key="5">
    <source>
        <dbReference type="ARBA" id="ARBA00022885"/>
    </source>
</evidence>
<proteinExistence type="predicted"/>
<evidence type="ECO:0000313" key="9">
    <source>
        <dbReference type="EMBL" id="KRQ86195.1"/>
    </source>
</evidence>
<dbReference type="GO" id="GO:0015416">
    <property type="term" value="F:ABC-type phosphonate transporter activity"/>
    <property type="evidence" value="ECO:0007669"/>
    <property type="project" value="InterPro"/>
</dbReference>
<organism evidence="9 10">
    <name type="scientific">Caloramator mitchellensis</name>
    <dbReference type="NCBI Taxonomy" id="908809"/>
    <lineage>
        <taxon>Bacteria</taxon>
        <taxon>Bacillati</taxon>
        <taxon>Bacillota</taxon>
        <taxon>Clostridia</taxon>
        <taxon>Eubacteriales</taxon>
        <taxon>Clostridiaceae</taxon>
        <taxon>Caloramator</taxon>
    </lineage>
</organism>
<dbReference type="SMART" id="SM00382">
    <property type="entry name" value="AAA"/>
    <property type="match status" value="1"/>
</dbReference>
<dbReference type="OrthoDB" id="9802264at2"/>
<keyword evidence="10" id="KW-1185">Reference proteome</keyword>
<evidence type="ECO:0000256" key="1">
    <source>
        <dbReference type="ARBA" id="ARBA00022448"/>
    </source>
</evidence>
<comment type="caution">
    <text evidence="9">The sequence shown here is derived from an EMBL/GenBank/DDBJ whole genome shotgun (WGS) entry which is preliminary data.</text>
</comment>
<keyword evidence="7" id="KW-0472">Membrane</keyword>
<dbReference type="RefSeq" id="WP_057979350.1">
    <property type="nucleotide sequence ID" value="NZ_LKHP01000014.1"/>
</dbReference>
<accession>A0A0R3JRR7</accession>
<evidence type="ECO:0000256" key="7">
    <source>
        <dbReference type="ARBA" id="ARBA00023136"/>
    </source>
</evidence>
<keyword evidence="6" id="KW-1278">Translocase</keyword>
<dbReference type="InterPro" id="IPR003593">
    <property type="entry name" value="AAA+_ATPase"/>
</dbReference>
<dbReference type="GO" id="GO:0005524">
    <property type="term" value="F:ATP binding"/>
    <property type="evidence" value="ECO:0007669"/>
    <property type="project" value="UniProtKB-KW"/>
</dbReference>
<keyword evidence="2" id="KW-1003">Cell membrane</keyword>
<evidence type="ECO:0000259" key="8">
    <source>
        <dbReference type="PROSITE" id="PS50893"/>
    </source>
</evidence>
<dbReference type="STRING" id="908809.ABG79_02036"/>
<dbReference type="EMBL" id="LKHP01000014">
    <property type="protein sequence ID" value="KRQ86195.1"/>
    <property type="molecule type" value="Genomic_DNA"/>
</dbReference>
<dbReference type="PROSITE" id="PS00211">
    <property type="entry name" value="ABC_TRANSPORTER_1"/>
    <property type="match status" value="1"/>
</dbReference>
<dbReference type="Proteomes" id="UP000052015">
    <property type="component" value="Unassembled WGS sequence"/>
</dbReference>
<dbReference type="GO" id="GO:0016887">
    <property type="term" value="F:ATP hydrolysis activity"/>
    <property type="evidence" value="ECO:0007669"/>
    <property type="project" value="InterPro"/>
</dbReference>
<dbReference type="CDD" id="cd03256">
    <property type="entry name" value="ABC_PhnC_transporter"/>
    <property type="match status" value="1"/>
</dbReference>
<keyword evidence="1" id="KW-0813">Transport</keyword>
<dbReference type="PANTHER" id="PTHR43166">
    <property type="entry name" value="AMINO ACID IMPORT ATP-BINDING PROTEIN"/>
    <property type="match status" value="1"/>
</dbReference>
<gene>
    <name evidence="9" type="primary">glnQ_2</name>
    <name evidence="9" type="ORF">ABG79_02036</name>
</gene>
<dbReference type="Gene3D" id="3.40.50.300">
    <property type="entry name" value="P-loop containing nucleotide triphosphate hydrolases"/>
    <property type="match status" value="1"/>
</dbReference>
<feature type="domain" description="ABC transporter" evidence="8">
    <location>
        <begin position="5"/>
        <end position="246"/>
    </location>
</feature>
<keyword evidence="4 9" id="KW-0067">ATP-binding</keyword>
<dbReference type="InterPro" id="IPR050086">
    <property type="entry name" value="MetN_ABC_transporter-like"/>
</dbReference>
<evidence type="ECO:0000256" key="6">
    <source>
        <dbReference type="ARBA" id="ARBA00022967"/>
    </source>
</evidence>
<name>A0A0R3JRR7_CALMK</name>
<keyword evidence="3" id="KW-0547">Nucleotide-binding</keyword>